<accession>A0A822ZE09</accession>
<protein>
    <recommendedName>
        <fullName evidence="3">EF-hand domain-containing protein</fullName>
    </recommendedName>
</protein>
<dbReference type="CDD" id="cd00051">
    <property type="entry name" value="EFh"/>
    <property type="match status" value="1"/>
</dbReference>
<comment type="caution">
    <text evidence="4">The sequence shown here is derived from an EMBL/GenBank/DDBJ whole genome shotgun (WGS) entry which is preliminary data.</text>
</comment>
<keyword evidence="5" id="KW-1185">Reference proteome</keyword>
<dbReference type="PANTHER" id="PTHR23050">
    <property type="entry name" value="CALCIUM BINDING PROTEIN"/>
    <property type="match status" value="1"/>
</dbReference>
<dbReference type="EMBL" id="DUZY01000005">
    <property type="protein sequence ID" value="DAD41246.1"/>
    <property type="molecule type" value="Genomic_DNA"/>
</dbReference>
<dbReference type="SMART" id="SM00054">
    <property type="entry name" value="EFh"/>
    <property type="match status" value="1"/>
</dbReference>
<organism evidence="4 5">
    <name type="scientific">Nelumbo nucifera</name>
    <name type="common">Sacred lotus</name>
    <dbReference type="NCBI Taxonomy" id="4432"/>
    <lineage>
        <taxon>Eukaryota</taxon>
        <taxon>Viridiplantae</taxon>
        <taxon>Streptophyta</taxon>
        <taxon>Embryophyta</taxon>
        <taxon>Tracheophyta</taxon>
        <taxon>Spermatophyta</taxon>
        <taxon>Magnoliopsida</taxon>
        <taxon>Proteales</taxon>
        <taxon>Nelumbonaceae</taxon>
        <taxon>Nelumbo</taxon>
    </lineage>
</organism>
<keyword evidence="2" id="KW-0106">Calcium</keyword>
<evidence type="ECO:0000256" key="2">
    <source>
        <dbReference type="ARBA" id="ARBA00022837"/>
    </source>
</evidence>
<keyword evidence="1" id="KW-0677">Repeat</keyword>
<reference evidence="4 5" key="1">
    <citation type="journal article" date="2020" name="Mol. Biol. Evol.">
        <title>Distinct Expression and Methylation Patterns for Genes with Different Fates following a Single Whole-Genome Duplication in Flowering Plants.</title>
        <authorList>
            <person name="Shi T."/>
            <person name="Rahmani R.S."/>
            <person name="Gugger P.F."/>
            <person name="Wang M."/>
            <person name="Li H."/>
            <person name="Zhang Y."/>
            <person name="Li Z."/>
            <person name="Wang Q."/>
            <person name="Van de Peer Y."/>
            <person name="Marchal K."/>
            <person name="Chen J."/>
        </authorList>
    </citation>
    <scope>NUCLEOTIDE SEQUENCE [LARGE SCALE GENOMIC DNA]</scope>
    <source>
        <tissue evidence="4">Leaf</tissue>
    </source>
</reference>
<evidence type="ECO:0000256" key="1">
    <source>
        <dbReference type="ARBA" id="ARBA00022737"/>
    </source>
</evidence>
<dbReference type="Pfam" id="PF00036">
    <property type="entry name" value="EF-hand_1"/>
    <property type="match status" value="1"/>
</dbReference>
<dbReference type="GO" id="GO:0005509">
    <property type="term" value="F:calcium ion binding"/>
    <property type="evidence" value="ECO:0007669"/>
    <property type="project" value="InterPro"/>
</dbReference>
<dbReference type="InterPro" id="IPR018247">
    <property type="entry name" value="EF_Hand_1_Ca_BS"/>
</dbReference>
<evidence type="ECO:0000259" key="3">
    <source>
        <dbReference type="PROSITE" id="PS50222"/>
    </source>
</evidence>
<dbReference type="Pfam" id="PF13202">
    <property type="entry name" value="EF-hand_5"/>
    <property type="match status" value="1"/>
</dbReference>
<dbReference type="Gene3D" id="1.10.238.10">
    <property type="entry name" value="EF-hand"/>
    <property type="match status" value="1"/>
</dbReference>
<feature type="domain" description="EF-hand" evidence="3">
    <location>
        <begin position="20"/>
        <end position="55"/>
    </location>
</feature>
<evidence type="ECO:0000313" key="4">
    <source>
        <dbReference type="EMBL" id="DAD41246.1"/>
    </source>
</evidence>
<sequence>MAIKNNHIKRPIPSHGKREMTIEEFKQWMMHFDKDGDGRISKGELREAFHGSGGWFTKWRSERAVRAADTDRNGFVDDNEINNLVDFAQKRLGVKIILQLNY</sequence>
<gene>
    <name evidence="4" type="ORF">HUJ06_015569</name>
</gene>
<dbReference type="Proteomes" id="UP000607653">
    <property type="component" value="Unassembled WGS sequence"/>
</dbReference>
<dbReference type="PROSITE" id="PS50222">
    <property type="entry name" value="EF_HAND_2"/>
    <property type="match status" value="1"/>
</dbReference>
<proteinExistence type="predicted"/>
<dbReference type="PROSITE" id="PS00018">
    <property type="entry name" value="EF_HAND_1"/>
    <property type="match status" value="2"/>
</dbReference>
<dbReference type="AlphaFoldDB" id="A0A822ZE09"/>
<dbReference type="SUPFAM" id="SSF47473">
    <property type="entry name" value="EF-hand"/>
    <property type="match status" value="1"/>
</dbReference>
<dbReference type="InterPro" id="IPR011992">
    <property type="entry name" value="EF-hand-dom_pair"/>
</dbReference>
<dbReference type="InterPro" id="IPR050145">
    <property type="entry name" value="Centrin_CML-like"/>
</dbReference>
<evidence type="ECO:0000313" key="5">
    <source>
        <dbReference type="Proteomes" id="UP000607653"/>
    </source>
</evidence>
<dbReference type="InterPro" id="IPR002048">
    <property type="entry name" value="EF_hand_dom"/>
</dbReference>
<name>A0A822ZE09_NELNU</name>